<evidence type="ECO:0000313" key="2">
    <source>
        <dbReference type="EMBL" id="KGR75692.1"/>
    </source>
</evidence>
<sequence length="60" mass="6894">MKRNKQKRHFYICLVISVIFTINLVRSYMDTGEIPMANLIITAAVYIATILSTYTLKKPS</sequence>
<accession>A0A0A3ILI3</accession>
<dbReference type="EMBL" id="JPVN01000030">
    <property type="protein sequence ID" value="KGR75692.1"/>
    <property type="molecule type" value="Genomic_DNA"/>
</dbReference>
<proteinExistence type="predicted"/>
<comment type="caution">
    <text evidence="2">The sequence shown here is derived from an EMBL/GenBank/DDBJ whole genome shotgun (WGS) entry which is preliminary data.</text>
</comment>
<feature type="transmembrane region" description="Helical" evidence="1">
    <location>
        <begin position="35"/>
        <end position="56"/>
    </location>
</feature>
<keyword evidence="1" id="KW-0812">Transmembrane</keyword>
<dbReference type="STRING" id="1384049.CD29_17825"/>
<dbReference type="Proteomes" id="UP000030416">
    <property type="component" value="Unassembled WGS sequence"/>
</dbReference>
<feature type="transmembrane region" description="Helical" evidence="1">
    <location>
        <begin position="9"/>
        <end position="29"/>
    </location>
</feature>
<dbReference type="OrthoDB" id="2739081at2"/>
<gene>
    <name evidence="2" type="ORF">CD29_17825</name>
</gene>
<keyword evidence="3" id="KW-1185">Reference proteome</keyword>
<keyword evidence="1" id="KW-1133">Transmembrane helix</keyword>
<protein>
    <submittedName>
        <fullName evidence="2">Uncharacterized protein</fullName>
    </submittedName>
</protein>
<dbReference type="RefSeq" id="WP_036189676.1">
    <property type="nucleotide sequence ID" value="NZ_AVDA01000030.1"/>
</dbReference>
<organism evidence="2 3">
    <name type="scientific">Ureibacillus manganicus DSM 26584</name>
    <dbReference type="NCBI Taxonomy" id="1384049"/>
    <lineage>
        <taxon>Bacteria</taxon>
        <taxon>Bacillati</taxon>
        <taxon>Bacillota</taxon>
        <taxon>Bacilli</taxon>
        <taxon>Bacillales</taxon>
        <taxon>Caryophanaceae</taxon>
        <taxon>Ureibacillus</taxon>
    </lineage>
</organism>
<dbReference type="AlphaFoldDB" id="A0A0A3ILI3"/>
<evidence type="ECO:0000256" key="1">
    <source>
        <dbReference type="SAM" id="Phobius"/>
    </source>
</evidence>
<keyword evidence="1" id="KW-0472">Membrane</keyword>
<name>A0A0A3ILI3_9BACL</name>
<reference evidence="2 3" key="1">
    <citation type="submission" date="2014-02" db="EMBL/GenBank/DDBJ databases">
        <title>Draft genome sequence of Lysinibacillus manganicus DSM 26584T.</title>
        <authorList>
            <person name="Zhang F."/>
            <person name="Wang G."/>
            <person name="Zhang L."/>
        </authorList>
    </citation>
    <scope>NUCLEOTIDE SEQUENCE [LARGE SCALE GENOMIC DNA]</scope>
    <source>
        <strain evidence="2 3">DSM 26584</strain>
    </source>
</reference>
<evidence type="ECO:0000313" key="3">
    <source>
        <dbReference type="Proteomes" id="UP000030416"/>
    </source>
</evidence>